<gene>
    <name evidence="1" type="ORF">H6P81_019153</name>
</gene>
<comment type="caution">
    <text evidence="1">The sequence shown here is derived from an EMBL/GenBank/DDBJ whole genome shotgun (WGS) entry which is preliminary data.</text>
</comment>
<organism evidence="1 2">
    <name type="scientific">Aristolochia fimbriata</name>
    <name type="common">White veined hardy Dutchman's pipe vine</name>
    <dbReference type="NCBI Taxonomy" id="158543"/>
    <lineage>
        <taxon>Eukaryota</taxon>
        <taxon>Viridiplantae</taxon>
        <taxon>Streptophyta</taxon>
        <taxon>Embryophyta</taxon>
        <taxon>Tracheophyta</taxon>
        <taxon>Spermatophyta</taxon>
        <taxon>Magnoliopsida</taxon>
        <taxon>Magnoliidae</taxon>
        <taxon>Piperales</taxon>
        <taxon>Aristolochiaceae</taxon>
        <taxon>Aristolochia</taxon>
    </lineage>
</organism>
<dbReference type="EMBL" id="JAINDJ010000008">
    <property type="protein sequence ID" value="KAG9438988.1"/>
    <property type="molecule type" value="Genomic_DNA"/>
</dbReference>
<reference evidence="1 2" key="1">
    <citation type="submission" date="2021-07" db="EMBL/GenBank/DDBJ databases">
        <title>The Aristolochia fimbriata genome: insights into angiosperm evolution, floral development and chemical biosynthesis.</title>
        <authorList>
            <person name="Jiao Y."/>
        </authorList>
    </citation>
    <scope>NUCLEOTIDE SEQUENCE [LARGE SCALE GENOMIC DNA]</scope>
    <source>
        <strain evidence="1">IBCAS-2021</strain>
        <tissue evidence="1">Leaf</tissue>
    </source>
</reference>
<proteinExistence type="predicted"/>
<keyword evidence="2" id="KW-1185">Reference proteome</keyword>
<sequence length="74" mass="8461">MVDEAQLLGRLRRVRNRVRRRGGGDAAPPAAVVELLPEKVREEAQEAQQDALLRHQVDHLPLSLRSPELFPEFR</sequence>
<name>A0AAV7DRT7_ARIFI</name>
<evidence type="ECO:0000313" key="1">
    <source>
        <dbReference type="EMBL" id="KAG9438988.1"/>
    </source>
</evidence>
<protein>
    <submittedName>
        <fullName evidence="1">Uncharacterized protein</fullName>
    </submittedName>
</protein>
<accession>A0AAV7DRT7</accession>
<dbReference type="AlphaFoldDB" id="A0AAV7DRT7"/>
<dbReference type="Proteomes" id="UP000825729">
    <property type="component" value="Unassembled WGS sequence"/>
</dbReference>
<evidence type="ECO:0000313" key="2">
    <source>
        <dbReference type="Proteomes" id="UP000825729"/>
    </source>
</evidence>